<keyword evidence="7" id="KW-0418">Kinase</keyword>
<evidence type="ECO:0000259" key="13">
    <source>
        <dbReference type="PROSITE" id="PS50885"/>
    </source>
</evidence>
<dbReference type="PANTHER" id="PTHR45436">
    <property type="entry name" value="SENSOR HISTIDINE KINASE YKOH"/>
    <property type="match status" value="1"/>
</dbReference>
<dbReference type="Gene3D" id="3.30.565.10">
    <property type="entry name" value="Histidine kinase-like ATPase, C-terminal domain"/>
    <property type="match status" value="1"/>
</dbReference>
<organism evidence="14 15">
    <name type="scientific">Halanaerobium saccharolyticum</name>
    <dbReference type="NCBI Taxonomy" id="43595"/>
    <lineage>
        <taxon>Bacteria</taxon>
        <taxon>Bacillati</taxon>
        <taxon>Bacillota</taxon>
        <taxon>Clostridia</taxon>
        <taxon>Halanaerobiales</taxon>
        <taxon>Halanaerobiaceae</taxon>
        <taxon>Halanaerobium</taxon>
    </lineage>
</organism>
<dbReference type="FunFam" id="3.30.565.10:FF:000006">
    <property type="entry name" value="Sensor histidine kinase WalK"/>
    <property type="match status" value="1"/>
</dbReference>
<dbReference type="InterPro" id="IPR036890">
    <property type="entry name" value="HATPase_C_sf"/>
</dbReference>
<keyword evidence="6 11" id="KW-0812">Transmembrane</keyword>
<dbReference type="InterPro" id="IPR005467">
    <property type="entry name" value="His_kinase_dom"/>
</dbReference>
<dbReference type="SUPFAM" id="SSF158472">
    <property type="entry name" value="HAMP domain-like"/>
    <property type="match status" value="1"/>
</dbReference>
<dbReference type="CDD" id="cd00075">
    <property type="entry name" value="HATPase"/>
    <property type="match status" value="1"/>
</dbReference>
<gene>
    <name evidence="14" type="ORF">C7957_10950</name>
</gene>
<feature type="domain" description="HAMP" evidence="13">
    <location>
        <begin position="188"/>
        <end position="242"/>
    </location>
</feature>
<dbReference type="PROSITE" id="PS50109">
    <property type="entry name" value="HIS_KIN"/>
    <property type="match status" value="1"/>
</dbReference>
<evidence type="ECO:0000256" key="7">
    <source>
        <dbReference type="ARBA" id="ARBA00022777"/>
    </source>
</evidence>
<keyword evidence="5" id="KW-0808">Transferase</keyword>
<keyword evidence="8 11" id="KW-1133">Transmembrane helix</keyword>
<feature type="domain" description="Histidine kinase" evidence="12">
    <location>
        <begin position="250"/>
        <end position="468"/>
    </location>
</feature>
<dbReference type="EC" id="2.7.13.3" evidence="3"/>
<dbReference type="InterPro" id="IPR003660">
    <property type="entry name" value="HAMP_dom"/>
</dbReference>
<sequence length="468" mass="53674">MTKKFNYKKLPLKVNLTIWYMIILFLVLIFFSSTLYIYLERQLKDEVHSILELEMQNIKSEAKNSVQNNKELLNTSVNNQNIRTYFYNNKGKLIGEDLNSALTKNLIPAVINKKNEFKIVKYNNQRWAVLVSAYNFTNAEDAERSGFVTLIYSFAKEERMLEKLLLILIIMIPITLIFASWGGYFLSNRALKAIDTISATAEKISQSNLSQRIKISENREDEIGRLVKTLNNLLNRLENSFYRQKQFNADVSHELKTPISVIRAQVEEALDSERKLTKEQKNILLTIKKQIDQMNSLVSQMLLLAKADEENVKLDKEVFDLNIVVDTVIEEMNNLASEKNISIIKETAGNDNFKIKADLSLITQLLLNLVDNAIKYTNSKGKIKIILTNLDDFYRINVIDNGVGIAEEDLNNIFKRFYRVDKSRSREYGGTGLGLSICSWIVEIHGGEINVESSLENGSNFSILLPKE</sequence>
<dbReference type="InterPro" id="IPR004358">
    <property type="entry name" value="Sig_transdc_His_kin-like_C"/>
</dbReference>
<dbReference type="RefSeq" id="WP_133530244.1">
    <property type="nucleotide sequence ID" value="NZ_SNXX01000009.1"/>
</dbReference>
<name>A0A4R6S8S3_9FIRM</name>
<protein>
    <recommendedName>
        <fullName evidence="3">histidine kinase</fullName>
        <ecNumber evidence="3">2.7.13.3</ecNumber>
    </recommendedName>
</protein>
<evidence type="ECO:0000256" key="6">
    <source>
        <dbReference type="ARBA" id="ARBA00022692"/>
    </source>
</evidence>
<dbReference type="PRINTS" id="PR00344">
    <property type="entry name" value="BCTRLSENSOR"/>
</dbReference>
<dbReference type="SUPFAM" id="SSF55874">
    <property type="entry name" value="ATPase domain of HSP90 chaperone/DNA topoisomerase II/histidine kinase"/>
    <property type="match status" value="1"/>
</dbReference>
<reference evidence="14 15" key="1">
    <citation type="submission" date="2019-03" db="EMBL/GenBank/DDBJ databases">
        <title>Subsurface microbial communities from deep shales in Ohio and West Virginia, USA.</title>
        <authorList>
            <person name="Wrighton K."/>
        </authorList>
    </citation>
    <scope>NUCLEOTIDE SEQUENCE [LARGE SCALE GENOMIC DNA]</scope>
    <source>
        <strain evidence="14 15">MSL 7</strain>
    </source>
</reference>
<dbReference type="Pfam" id="PF00512">
    <property type="entry name" value="HisKA"/>
    <property type="match status" value="1"/>
</dbReference>
<comment type="caution">
    <text evidence="14">The sequence shown here is derived from an EMBL/GenBank/DDBJ whole genome shotgun (WGS) entry which is preliminary data.</text>
</comment>
<dbReference type="InterPro" id="IPR036097">
    <property type="entry name" value="HisK_dim/P_sf"/>
</dbReference>
<evidence type="ECO:0000259" key="12">
    <source>
        <dbReference type="PROSITE" id="PS50109"/>
    </source>
</evidence>
<dbReference type="CDD" id="cd06225">
    <property type="entry name" value="HAMP"/>
    <property type="match status" value="1"/>
</dbReference>
<evidence type="ECO:0000256" key="4">
    <source>
        <dbReference type="ARBA" id="ARBA00022553"/>
    </source>
</evidence>
<keyword evidence="10 11" id="KW-0472">Membrane</keyword>
<dbReference type="GO" id="GO:0005886">
    <property type="term" value="C:plasma membrane"/>
    <property type="evidence" value="ECO:0007669"/>
    <property type="project" value="TreeGrafter"/>
</dbReference>
<dbReference type="Pfam" id="PF02518">
    <property type="entry name" value="HATPase_c"/>
    <property type="match status" value="1"/>
</dbReference>
<dbReference type="PANTHER" id="PTHR45436:SF5">
    <property type="entry name" value="SENSOR HISTIDINE KINASE TRCS"/>
    <property type="match status" value="1"/>
</dbReference>
<evidence type="ECO:0000256" key="10">
    <source>
        <dbReference type="ARBA" id="ARBA00023136"/>
    </source>
</evidence>
<evidence type="ECO:0000256" key="11">
    <source>
        <dbReference type="SAM" id="Phobius"/>
    </source>
</evidence>
<dbReference type="EMBL" id="SNXX01000009">
    <property type="protein sequence ID" value="TDP95276.1"/>
    <property type="molecule type" value="Genomic_DNA"/>
</dbReference>
<proteinExistence type="predicted"/>
<dbReference type="CDD" id="cd00082">
    <property type="entry name" value="HisKA"/>
    <property type="match status" value="1"/>
</dbReference>
<dbReference type="InterPro" id="IPR003594">
    <property type="entry name" value="HATPase_dom"/>
</dbReference>
<evidence type="ECO:0000313" key="15">
    <source>
        <dbReference type="Proteomes" id="UP000295176"/>
    </source>
</evidence>
<evidence type="ECO:0000313" key="14">
    <source>
        <dbReference type="EMBL" id="TDP95276.1"/>
    </source>
</evidence>
<dbReference type="InterPro" id="IPR003661">
    <property type="entry name" value="HisK_dim/P_dom"/>
</dbReference>
<evidence type="ECO:0000256" key="2">
    <source>
        <dbReference type="ARBA" id="ARBA00004370"/>
    </source>
</evidence>
<dbReference type="SUPFAM" id="SSF47384">
    <property type="entry name" value="Homodimeric domain of signal transducing histidine kinase"/>
    <property type="match status" value="1"/>
</dbReference>
<evidence type="ECO:0000256" key="1">
    <source>
        <dbReference type="ARBA" id="ARBA00000085"/>
    </source>
</evidence>
<evidence type="ECO:0000256" key="5">
    <source>
        <dbReference type="ARBA" id="ARBA00022679"/>
    </source>
</evidence>
<dbReference type="SMART" id="SM00388">
    <property type="entry name" value="HisKA"/>
    <property type="match status" value="1"/>
</dbReference>
<keyword evidence="4" id="KW-0597">Phosphoprotein</keyword>
<comment type="catalytic activity">
    <reaction evidence="1">
        <text>ATP + protein L-histidine = ADP + protein N-phospho-L-histidine.</text>
        <dbReference type="EC" id="2.7.13.3"/>
    </reaction>
</comment>
<dbReference type="Pfam" id="PF00672">
    <property type="entry name" value="HAMP"/>
    <property type="match status" value="1"/>
</dbReference>
<evidence type="ECO:0000256" key="9">
    <source>
        <dbReference type="ARBA" id="ARBA00023012"/>
    </source>
</evidence>
<dbReference type="PROSITE" id="PS50885">
    <property type="entry name" value="HAMP"/>
    <property type="match status" value="1"/>
</dbReference>
<feature type="transmembrane region" description="Helical" evidence="11">
    <location>
        <begin position="164"/>
        <end position="186"/>
    </location>
</feature>
<dbReference type="FunFam" id="1.10.287.130:FF:000001">
    <property type="entry name" value="Two-component sensor histidine kinase"/>
    <property type="match status" value="1"/>
</dbReference>
<dbReference type="AlphaFoldDB" id="A0A4R6S8S3"/>
<dbReference type="SMART" id="SM00304">
    <property type="entry name" value="HAMP"/>
    <property type="match status" value="1"/>
</dbReference>
<dbReference type="Gene3D" id="6.10.340.10">
    <property type="match status" value="1"/>
</dbReference>
<feature type="transmembrane region" description="Helical" evidence="11">
    <location>
        <begin position="18"/>
        <end position="39"/>
    </location>
</feature>
<dbReference type="Proteomes" id="UP000295176">
    <property type="component" value="Unassembled WGS sequence"/>
</dbReference>
<evidence type="ECO:0000256" key="3">
    <source>
        <dbReference type="ARBA" id="ARBA00012438"/>
    </source>
</evidence>
<accession>A0A4R6S8S3</accession>
<dbReference type="GO" id="GO:0000155">
    <property type="term" value="F:phosphorelay sensor kinase activity"/>
    <property type="evidence" value="ECO:0007669"/>
    <property type="project" value="InterPro"/>
</dbReference>
<dbReference type="InterPro" id="IPR050428">
    <property type="entry name" value="TCS_sensor_his_kinase"/>
</dbReference>
<evidence type="ECO:0000256" key="8">
    <source>
        <dbReference type="ARBA" id="ARBA00022989"/>
    </source>
</evidence>
<comment type="subcellular location">
    <subcellularLocation>
        <location evidence="2">Membrane</location>
    </subcellularLocation>
</comment>
<dbReference type="SMART" id="SM00387">
    <property type="entry name" value="HATPase_c"/>
    <property type="match status" value="1"/>
</dbReference>
<dbReference type="Gene3D" id="1.10.287.130">
    <property type="match status" value="1"/>
</dbReference>
<keyword evidence="9" id="KW-0902">Two-component regulatory system</keyword>